<organism evidence="3 4">
    <name type="scientific">Tilletia walkeri</name>
    <dbReference type="NCBI Taxonomy" id="117179"/>
    <lineage>
        <taxon>Eukaryota</taxon>
        <taxon>Fungi</taxon>
        <taxon>Dikarya</taxon>
        <taxon>Basidiomycota</taxon>
        <taxon>Ustilaginomycotina</taxon>
        <taxon>Exobasidiomycetes</taxon>
        <taxon>Tilletiales</taxon>
        <taxon>Tilletiaceae</taxon>
        <taxon>Tilletia</taxon>
    </lineage>
</organism>
<dbReference type="AlphaFoldDB" id="A0A8X7NDP6"/>
<evidence type="ECO:0000259" key="1">
    <source>
        <dbReference type="PROSITE" id="PS50404"/>
    </source>
</evidence>
<proteinExistence type="predicted"/>
<feature type="domain" description="GST N-terminal" evidence="1">
    <location>
        <begin position="2"/>
        <end position="111"/>
    </location>
</feature>
<dbReference type="InterPro" id="IPR050213">
    <property type="entry name" value="GST_superfamily"/>
</dbReference>
<evidence type="ECO:0000313" key="3">
    <source>
        <dbReference type="EMBL" id="KAE8270375.1"/>
    </source>
</evidence>
<dbReference type="InterPro" id="IPR004045">
    <property type="entry name" value="Glutathione_S-Trfase_N"/>
</dbReference>
<sequence length="277" mass="30765">MVSYTLWYWPSIPGRGEYVRLAFAAAQVEYTDNSDDAGALMKLVGPQGKTGHPYHFACPILEVNLDASSKSRKTDEAQDAKAGAQADPSTFYLSQTPVILAYLAPKLKLDGTQEEALSEDEVELRRAHVSQLTATILDLSNEVHDTHHPVATGAYYEDQKTEAARRADDLRQNRIPKFFKIFESNIANNPSKSGFLIGKNVTTADLVLFQVLEGLTFAFPKLTKSLQDGGDFKQLYALRDQVAGLPGIKAYLDSGRRKPFSQGIFRHYEELDAEFKA</sequence>
<comment type="caution">
    <text evidence="3">The sequence shown here is derived from an EMBL/GenBank/DDBJ whole genome shotgun (WGS) entry which is preliminary data.</text>
</comment>
<reference evidence="3" key="2">
    <citation type="journal article" date="2019" name="IMA Fungus">
        <title>Genome sequencing and comparison of five Tilletia species to identify candidate genes for the detection of regulated species infecting wheat.</title>
        <authorList>
            <person name="Nguyen H.D.T."/>
            <person name="Sultana T."/>
            <person name="Kesanakurti P."/>
            <person name="Hambleton S."/>
        </authorList>
    </citation>
    <scope>NUCLEOTIDE SEQUENCE</scope>
    <source>
        <strain evidence="3">DAOMC 236422</strain>
    </source>
</reference>
<evidence type="ECO:0008006" key="5">
    <source>
        <dbReference type="Google" id="ProtNLM"/>
    </source>
</evidence>
<dbReference type="InterPro" id="IPR010987">
    <property type="entry name" value="Glutathione-S-Trfase_C-like"/>
</dbReference>
<dbReference type="Gene3D" id="3.40.30.10">
    <property type="entry name" value="Glutaredoxin"/>
    <property type="match status" value="1"/>
</dbReference>
<gene>
    <name evidence="3" type="ORF">A4X09_0g1970</name>
</gene>
<dbReference type="SUPFAM" id="SSF47616">
    <property type="entry name" value="GST C-terminal domain-like"/>
    <property type="match status" value="1"/>
</dbReference>
<feature type="domain" description="GST C-terminal" evidence="2">
    <location>
        <begin position="122"/>
        <end position="260"/>
    </location>
</feature>
<protein>
    <recommendedName>
        <fullName evidence="5">Glutathione transferase</fullName>
    </recommendedName>
</protein>
<name>A0A8X7NDP6_9BASI</name>
<dbReference type="InterPro" id="IPR004046">
    <property type="entry name" value="GST_C"/>
</dbReference>
<dbReference type="EMBL" id="LWDG02000053">
    <property type="protein sequence ID" value="KAE8270375.1"/>
    <property type="molecule type" value="Genomic_DNA"/>
</dbReference>
<dbReference type="InterPro" id="IPR036282">
    <property type="entry name" value="Glutathione-S-Trfase_C_sf"/>
</dbReference>
<dbReference type="Proteomes" id="UP000078113">
    <property type="component" value="Unassembled WGS sequence"/>
</dbReference>
<evidence type="ECO:0000259" key="2">
    <source>
        <dbReference type="PROSITE" id="PS50405"/>
    </source>
</evidence>
<keyword evidence="4" id="KW-1185">Reference proteome</keyword>
<dbReference type="InterPro" id="IPR036249">
    <property type="entry name" value="Thioredoxin-like_sf"/>
</dbReference>
<dbReference type="PROSITE" id="PS50404">
    <property type="entry name" value="GST_NTER"/>
    <property type="match status" value="1"/>
</dbReference>
<dbReference type="Gene3D" id="1.20.1050.10">
    <property type="match status" value="1"/>
</dbReference>
<reference evidence="3" key="1">
    <citation type="submission" date="2016-04" db="EMBL/GenBank/DDBJ databases">
        <authorList>
            <person name="Nguyen H.D."/>
            <person name="Samba Siva P."/>
            <person name="Cullis J."/>
            <person name="Levesque C.A."/>
            <person name="Hambleton S."/>
        </authorList>
    </citation>
    <scope>NUCLEOTIDE SEQUENCE</scope>
    <source>
        <strain evidence="3">DAOMC 236422</strain>
    </source>
</reference>
<accession>A0A8X7NDP6</accession>
<dbReference type="PANTHER" id="PTHR11571:SF263">
    <property type="entry name" value="GLUTATHIONE S-TRANSFERASE"/>
    <property type="match status" value="1"/>
</dbReference>
<dbReference type="PANTHER" id="PTHR11571">
    <property type="entry name" value="GLUTATHIONE S-TRANSFERASE"/>
    <property type="match status" value="1"/>
</dbReference>
<dbReference type="GO" id="GO:0006749">
    <property type="term" value="P:glutathione metabolic process"/>
    <property type="evidence" value="ECO:0007669"/>
    <property type="project" value="TreeGrafter"/>
</dbReference>
<dbReference type="Pfam" id="PF14497">
    <property type="entry name" value="GST_C_3"/>
    <property type="match status" value="1"/>
</dbReference>
<dbReference type="GO" id="GO:0004364">
    <property type="term" value="F:glutathione transferase activity"/>
    <property type="evidence" value="ECO:0007669"/>
    <property type="project" value="TreeGrafter"/>
</dbReference>
<evidence type="ECO:0000313" key="4">
    <source>
        <dbReference type="Proteomes" id="UP000078113"/>
    </source>
</evidence>
<dbReference type="SUPFAM" id="SSF52833">
    <property type="entry name" value="Thioredoxin-like"/>
    <property type="match status" value="1"/>
</dbReference>
<dbReference type="PROSITE" id="PS50405">
    <property type="entry name" value="GST_CTER"/>
    <property type="match status" value="1"/>
</dbReference>
<dbReference type="CDD" id="cd03192">
    <property type="entry name" value="GST_C_Sigma_like"/>
    <property type="match status" value="1"/>
</dbReference>